<proteinExistence type="predicted"/>
<evidence type="ECO:0000256" key="2">
    <source>
        <dbReference type="ARBA" id="ARBA00012588"/>
    </source>
</evidence>
<evidence type="ECO:0000259" key="5">
    <source>
        <dbReference type="Pfam" id="PF08323"/>
    </source>
</evidence>
<comment type="catalytic activity">
    <reaction evidence="1">
        <text>[(1-&gt;4)-alpha-D-glucosyl](n) + ADP-alpha-D-glucose = [(1-&gt;4)-alpha-D-glucosyl](n+1) + ADP + H(+)</text>
        <dbReference type="Rhea" id="RHEA:18189"/>
        <dbReference type="Rhea" id="RHEA-COMP:9584"/>
        <dbReference type="Rhea" id="RHEA-COMP:9587"/>
        <dbReference type="ChEBI" id="CHEBI:15378"/>
        <dbReference type="ChEBI" id="CHEBI:15444"/>
        <dbReference type="ChEBI" id="CHEBI:57498"/>
        <dbReference type="ChEBI" id="CHEBI:456216"/>
        <dbReference type="EC" id="2.4.1.21"/>
    </reaction>
</comment>
<dbReference type="AlphaFoldDB" id="A0A851GDJ2"/>
<feature type="domain" description="Starch synthase catalytic" evidence="5">
    <location>
        <begin position="32"/>
        <end position="231"/>
    </location>
</feature>
<dbReference type="Pfam" id="PF08323">
    <property type="entry name" value="Glyco_transf_5"/>
    <property type="match status" value="1"/>
</dbReference>
<evidence type="ECO:0000256" key="1">
    <source>
        <dbReference type="ARBA" id="ARBA00001478"/>
    </source>
</evidence>
<dbReference type="Proteomes" id="UP000557872">
    <property type="component" value="Unassembled WGS sequence"/>
</dbReference>
<gene>
    <name evidence="6" type="ORF">HW115_07675</name>
</gene>
<sequence length="499" mass="56808">MNRENKPTILVVTPEITYLPEGMGNMAQRMSAKAGGMADVSASLVSALYDQGADVHVALPNYRRMFNMDIKSVHDREYQTVRDTLGKERIHLAEDRIFYHRDQVYASENRRMALAFQREIINHIIPQVKPDLIHCNDWMTGLIPAVARRFGIPCLYTVHNIHTEKMTMDQIEDRGIDAAEFWNHLYFEHPPYSYEESRETNPTDFLASGIFAADHVNTVSQTFLYEVVEGKHSFVPDAIRSEMASKLHAGCATGILNAPDVSYDPETDPALEMNYTHENVMEGKAVNKRALQERIGLEVRPDAPLFFWPSRLDPMQKGCQLLADILYQMVDDHSDIGLQVAIIANGSFQKHFHNIVELHGLQNRVAVVDFTEDDSRLGYAAADFMMMPSRFEPCGLPQMVSPKYGTLSVAHDTGGIHDTVEHMHHDGNLGNGFRFQYYSPEGLRWGIDEAVGFYKRSWEDKDRILSRVMRESSERFNHDTTAAAYIQRYETMLGKKVGN</sequence>
<evidence type="ECO:0000313" key="6">
    <source>
        <dbReference type="EMBL" id="NWK55486.1"/>
    </source>
</evidence>
<reference evidence="6 7" key="1">
    <citation type="submission" date="2020-07" db="EMBL/GenBank/DDBJ databases">
        <title>Roseicoccus Jingziensis gen. nov., sp. nov., isolated from coastal seawater.</title>
        <authorList>
            <person name="Feng X."/>
        </authorList>
    </citation>
    <scope>NUCLEOTIDE SEQUENCE [LARGE SCALE GENOMIC DNA]</scope>
    <source>
        <strain evidence="6 7">N1E253</strain>
    </source>
</reference>
<dbReference type="PANTHER" id="PTHR45825:SF11">
    <property type="entry name" value="ALPHA AMYLASE DOMAIN-CONTAINING PROTEIN"/>
    <property type="match status" value="1"/>
</dbReference>
<comment type="caution">
    <text evidence="6">The sequence shown here is derived from an EMBL/GenBank/DDBJ whole genome shotgun (WGS) entry which is preliminary data.</text>
</comment>
<evidence type="ECO:0000256" key="3">
    <source>
        <dbReference type="ARBA" id="ARBA00022676"/>
    </source>
</evidence>
<protein>
    <recommendedName>
        <fullName evidence="2">starch synthase</fullName>
        <ecNumber evidence="2">2.4.1.21</ecNumber>
    </recommendedName>
</protein>
<name>A0A851GDJ2_9BACT</name>
<dbReference type="Pfam" id="PF13692">
    <property type="entry name" value="Glyco_trans_1_4"/>
    <property type="match status" value="1"/>
</dbReference>
<dbReference type="EC" id="2.4.1.21" evidence="2"/>
<accession>A0A851GDJ2</accession>
<evidence type="ECO:0000313" key="7">
    <source>
        <dbReference type="Proteomes" id="UP000557872"/>
    </source>
</evidence>
<dbReference type="SUPFAM" id="SSF53756">
    <property type="entry name" value="UDP-Glycosyltransferase/glycogen phosphorylase"/>
    <property type="match status" value="1"/>
</dbReference>
<evidence type="ECO:0000256" key="4">
    <source>
        <dbReference type="ARBA" id="ARBA00022679"/>
    </source>
</evidence>
<keyword evidence="4" id="KW-0808">Transferase</keyword>
<keyword evidence="7" id="KW-1185">Reference proteome</keyword>
<dbReference type="EMBL" id="JACBAZ010000002">
    <property type="protein sequence ID" value="NWK55486.1"/>
    <property type="molecule type" value="Genomic_DNA"/>
</dbReference>
<dbReference type="InterPro" id="IPR013534">
    <property type="entry name" value="Starch_synth_cat_dom"/>
</dbReference>
<organism evidence="6 7">
    <name type="scientific">Oceaniferula marina</name>
    <dbReference type="NCBI Taxonomy" id="2748318"/>
    <lineage>
        <taxon>Bacteria</taxon>
        <taxon>Pseudomonadati</taxon>
        <taxon>Verrucomicrobiota</taxon>
        <taxon>Verrucomicrobiia</taxon>
        <taxon>Verrucomicrobiales</taxon>
        <taxon>Verrucomicrobiaceae</taxon>
        <taxon>Oceaniferula</taxon>
    </lineage>
</organism>
<dbReference type="GO" id="GO:0009011">
    <property type="term" value="F:alpha-1,4-glucan glucosyltransferase (ADP-glucose donor) activity"/>
    <property type="evidence" value="ECO:0007669"/>
    <property type="project" value="UniProtKB-EC"/>
</dbReference>
<keyword evidence="3" id="KW-0328">Glycosyltransferase</keyword>
<dbReference type="PANTHER" id="PTHR45825">
    <property type="entry name" value="GRANULE-BOUND STARCH SYNTHASE 1, CHLOROPLASTIC/AMYLOPLASTIC"/>
    <property type="match status" value="1"/>
</dbReference>
<dbReference type="Gene3D" id="3.40.50.2000">
    <property type="entry name" value="Glycogen Phosphorylase B"/>
    <property type="match status" value="2"/>
</dbReference>